<evidence type="ECO:0000259" key="7">
    <source>
        <dbReference type="Pfam" id="PF14322"/>
    </source>
</evidence>
<dbReference type="AlphaFoldDB" id="A0A1M5FTJ9"/>
<evidence type="ECO:0000259" key="6">
    <source>
        <dbReference type="Pfam" id="PF07980"/>
    </source>
</evidence>
<name>A0A1M5FTJ9_9BACT</name>
<dbReference type="SUPFAM" id="SSF48452">
    <property type="entry name" value="TPR-like"/>
    <property type="match status" value="1"/>
</dbReference>
<dbReference type="PROSITE" id="PS51257">
    <property type="entry name" value="PROKAR_LIPOPROTEIN"/>
    <property type="match status" value="1"/>
</dbReference>
<evidence type="ECO:0000313" key="9">
    <source>
        <dbReference type="Proteomes" id="UP000184164"/>
    </source>
</evidence>
<dbReference type="STRING" id="1484053.SAMN05444274_11449"/>
<dbReference type="Gene3D" id="1.25.40.390">
    <property type="match status" value="1"/>
</dbReference>
<dbReference type="InterPro" id="IPR033985">
    <property type="entry name" value="SusD-like_N"/>
</dbReference>
<keyword evidence="9" id="KW-1185">Reference proteome</keyword>
<keyword evidence="4" id="KW-0472">Membrane</keyword>
<comment type="subcellular location">
    <subcellularLocation>
        <location evidence="1">Cell outer membrane</location>
    </subcellularLocation>
</comment>
<comment type="similarity">
    <text evidence="2">Belongs to the SusD family.</text>
</comment>
<dbReference type="EMBL" id="FQUM01000014">
    <property type="protein sequence ID" value="SHF94502.1"/>
    <property type="molecule type" value="Genomic_DNA"/>
</dbReference>
<dbReference type="OrthoDB" id="617686at2"/>
<proteinExistence type="inferred from homology"/>
<evidence type="ECO:0000256" key="1">
    <source>
        <dbReference type="ARBA" id="ARBA00004442"/>
    </source>
</evidence>
<keyword evidence="3" id="KW-0732">Signal</keyword>
<dbReference type="RefSeq" id="WP_073003405.1">
    <property type="nucleotide sequence ID" value="NZ_FQUM01000014.1"/>
</dbReference>
<protein>
    <submittedName>
        <fullName evidence="8">SusD family protein</fullName>
    </submittedName>
</protein>
<evidence type="ECO:0000256" key="3">
    <source>
        <dbReference type="ARBA" id="ARBA00022729"/>
    </source>
</evidence>
<dbReference type="InterPro" id="IPR011990">
    <property type="entry name" value="TPR-like_helical_dom_sf"/>
</dbReference>
<dbReference type="CDD" id="cd08977">
    <property type="entry name" value="SusD"/>
    <property type="match status" value="1"/>
</dbReference>
<sequence length="497" mass="56613">MKNIEKCIILILISIVFMSCEGFLDEIPISNETTKSFFNTSEDFEQILNSSYRSLQGIADNRIGTTGAYWAMSEMRSDNTTFQYNTTDQSGHRFWSLNNFTLSAQDEITHNIWTSSYDGIGKCNNLIQYSEGVEYENKDRYIAEAKFLRGLYYAYLVRYFGDVPLVTKSAGAYEEAFENNKRVPKEQVYEQIFKDLNEAKNVLPATYSSDNAGRATSGAARLLLAKEYMWNGMYGEAKMELEAIVNSPENPYKLLDSYAEVFEGGIPNTKEIVFSVQFIAGTYDLHSTFMYCFLPWNSETELLPLGQITARTGMNIPTTDLINSFEKGDERLSMIDTSYIDHGFATYHDSIVPYTKKYHDAGHAVQTQTGTNFPLFRYPHVLLMLAECYVREGGGDADELVNEVRRRAGLSPMQNVTLDDIIHERRIEFHCEADRWDVLVRTGQAEEVMKAHGVREKALRPGAVIPENAFTKIKLLYPIPSFVLQTDATMEQNSEYK</sequence>
<feature type="domain" description="RagB/SusD" evidence="6">
    <location>
        <begin position="351"/>
        <end position="496"/>
    </location>
</feature>
<evidence type="ECO:0000313" key="8">
    <source>
        <dbReference type="EMBL" id="SHF94502.1"/>
    </source>
</evidence>
<accession>A0A1M5FTJ9</accession>
<organism evidence="8 9">
    <name type="scientific">Mariniphaga anaerophila</name>
    <dbReference type="NCBI Taxonomy" id="1484053"/>
    <lineage>
        <taxon>Bacteria</taxon>
        <taxon>Pseudomonadati</taxon>
        <taxon>Bacteroidota</taxon>
        <taxon>Bacteroidia</taxon>
        <taxon>Marinilabiliales</taxon>
        <taxon>Prolixibacteraceae</taxon>
        <taxon>Mariniphaga</taxon>
    </lineage>
</organism>
<evidence type="ECO:0000256" key="2">
    <source>
        <dbReference type="ARBA" id="ARBA00006275"/>
    </source>
</evidence>
<dbReference type="Pfam" id="PF14322">
    <property type="entry name" value="SusD-like_3"/>
    <property type="match status" value="1"/>
</dbReference>
<dbReference type="Pfam" id="PF07980">
    <property type="entry name" value="SusD_RagB"/>
    <property type="match status" value="1"/>
</dbReference>
<evidence type="ECO:0000256" key="5">
    <source>
        <dbReference type="ARBA" id="ARBA00023237"/>
    </source>
</evidence>
<evidence type="ECO:0000256" key="4">
    <source>
        <dbReference type="ARBA" id="ARBA00023136"/>
    </source>
</evidence>
<dbReference type="Proteomes" id="UP000184164">
    <property type="component" value="Unassembled WGS sequence"/>
</dbReference>
<feature type="domain" description="SusD-like N-terminal" evidence="7">
    <location>
        <begin position="23"/>
        <end position="228"/>
    </location>
</feature>
<dbReference type="InterPro" id="IPR012944">
    <property type="entry name" value="SusD_RagB_dom"/>
</dbReference>
<gene>
    <name evidence="8" type="ORF">SAMN05444274_11449</name>
</gene>
<keyword evidence="5" id="KW-0998">Cell outer membrane</keyword>
<reference evidence="8 9" key="1">
    <citation type="submission" date="2016-11" db="EMBL/GenBank/DDBJ databases">
        <authorList>
            <person name="Jaros S."/>
            <person name="Januszkiewicz K."/>
            <person name="Wedrychowicz H."/>
        </authorList>
    </citation>
    <scope>NUCLEOTIDE SEQUENCE [LARGE SCALE GENOMIC DNA]</scope>
    <source>
        <strain evidence="8 9">DSM 26910</strain>
    </source>
</reference>
<dbReference type="GO" id="GO:0009279">
    <property type="term" value="C:cell outer membrane"/>
    <property type="evidence" value="ECO:0007669"/>
    <property type="project" value="UniProtKB-SubCell"/>
</dbReference>